<feature type="coiled-coil region" evidence="2">
    <location>
        <begin position="168"/>
        <end position="195"/>
    </location>
</feature>
<dbReference type="PROSITE" id="PS50110">
    <property type="entry name" value="RESPONSE_REGULATORY"/>
    <property type="match status" value="1"/>
</dbReference>
<dbReference type="InterPro" id="IPR052048">
    <property type="entry name" value="ST_Response_Regulator"/>
</dbReference>
<dbReference type="STRING" id="267850.ADINL_1544"/>
<dbReference type="SMART" id="SM00448">
    <property type="entry name" value="REC"/>
    <property type="match status" value="1"/>
</dbReference>
<gene>
    <name evidence="4" type="ORF">ADINL_1544</name>
</gene>
<evidence type="ECO:0000313" key="5">
    <source>
        <dbReference type="Proteomes" id="UP000027318"/>
    </source>
</evidence>
<comment type="caution">
    <text evidence="4">The sequence shown here is derived from an EMBL/GenBank/DDBJ whole genome shotgun (WGS) entry which is preliminary data.</text>
</comment>
<evidence type="ECO:0000313" key="4">
    <source>
        <dbReference type="EMBL" id="KDE39907.1"/>
    </source>
</evidence>
<dbReference type="PANTHER" id="PTHR43228:SF1">
    <property type="entry name" value="TWO-COMPONENT RESPONSE REGULATOR ARR22"/>
    <property type="match status" value="1"/>
</dbReference>
<accession>A0A063Y5X6</accession>
<dbReference type="PANTHER" id="PTHR43228">
    <property type="entry name" value="TWO-COMPONENT RESPONSE REGULATOR"/>
    <property type="match status" value="1"/>
</dbReference>
<dbReference type="Pfam" id="PF00072">
    <property type="entry name" value="Response_reg"/>
    <property type="match status" value="1"/>
</dbReference>
<proteinExistence type="predicted"/>
<dbReference type="InterPro" id="IPR001789">
    <property type="entry name" value="Sig_transdc_resp-reg_receiver"/>
</dbReference>
<dbReference type="Gene3D" id="3.40.50.2300">
    <property type="match status" value="1"/>
</dbReference>
<dbReference type="Proteomes" id="UP000027318">
    <property type="component" value="Unassembled WGS sequence"/>
</dbReference>
<evidence type="ECO:0000256" key="1">
    <source>
        <dbReference type="PROSITE-ProRule" id="PRU00169"/>
    </source>
</evidence>
<organism evidence="4 5">
    <name type="scientific">Nitrincola lacisaponensis</name>
    <dbReference type="NCBI Taxonomy" id="267850"/>
    <lineage>
        <taxon>Bacteria</taxon>
        <taxon>Pseudomonadati</taxon>
        <taxon>Pseudomonadota</taxon>
        <taxon>Gammaproteobacteria</taxon>
        <taxon>Oceanospirillales</taxon>
        <taxon>Oceanospirillaceae</taxon>
        <taxon>Nitrincola</taxon>
    </lineage>
</organism>
<reference evidence="4 5" key="1">
    <citation type="journal article" date="2005" name="Int. J. Syst. Evol. Microbiol.">
        <title>Nitrincola lacisaponensis gen. nov., sp. nov., a novel alkaliphilic bacterium isolated from an alkaline, saline lake.</title>
        <authorList>
            <person name="Dimitriu P.A."/>
            <person name="Shukla S.K."/>
            <person name="Conradt J."/>
            <person name="Marquez M.C."/>
            <person name="Ventosa A."/>
            <person name="Maglia A."/>
            <person name="Peyton B.M."/>
            <person name="Pinkart H.C."/>
            <person name="Mormile M.R."/>
        </authorList>
    </citation>
    <scope>NUCLEOTIDE SEQUENCE [LARGE SCALE GENOMIC DNA]</scope>
    <source>
        <strain evidence="4 5">4CA</strain>
    </source>
</reference>
<dbReference type="EMBL" id="JMSZ01000021">
    <property type="protein sequence ID" value="KDE39907.1"/>
    <property type="molecule type" value="Genomic_DNA"/>
</dbReference>
<dbReference type="PATRIC" id="fig|267850.7.peg.1522"/>
<name>A0A063Y5X6_9GAMM</name>
<dbReference type="GO" id="GO:0000160">
    <property type="term" value="P:phosphorelay signal transduction system"/>
    <property type="evidence" value="ECO:0007669"/>
    <property type="project" value="InterPro"/>
</dbReference>
<evidence type="ECO:0000256" key="2">
    <source>
        <dbReference type="SAM" id="Coils"/>
    </source>
</evidence>
<keyword evidence="1" id="KW-0597">Phosphoprotein</keyword>
<dbReference type="AlphaFoldDB" id="A0A063Y5X6"/>
<protein>
    <submittedName>
        <fullName evidence="4">Chemotaxis regulator-transmits chemoreceptor signals to flagelllar motor components CheY</fullName>
    </submittedName>
</protein>
<sequence length="295" mass="33018">MDFFRYDVVKRTIAFDAHPWVLPVFYSERSIVLMNSLSVLVVDDAKFICELVTKIVKNSFPGSTVTAAYHGQEAQSLMKQAKFDLILCDWEMPKMSGLELLTWTRQQPSYQTTPFVMVTSRGEREYVLKAIQAGVNDYLGKPFTAEQLTQKMNKLLSGETRGPSARKVDQAAQTLSKAQETAAQAATQKTSLKAKGLAQLRVRDQVIKCAIKDLSLRDVLVVIKNEGVFPTILDQAVVDIEQLSGGSVARVNGFIERIEALERKVDAAFIHVKVAFVDDDPEKMEHLSRYIASVR</sequence>
<feature type="domain" description="Response regulatory" evidence="3">
    <location>
        <begin position="38"/>
        <end position="156"/>
    </location>
</feature>
<feature type="modified residue" description="4-aspartylphosphate" evidence="1">
    <location>
        <position position="89"/>
    </location>
</feature>
<dbReference type="InterPro" id="IPR011006">
    <property type="entry name" value="CheY-like_superfamily"/>
</dbReference>
<keyword evidence="2" id="KW-0175">Coiled coil</keyword>
<keyword evidence="4" id="KW-0675">Receptor</keyword>
<evidence type="ECO:0000259" key="3">
    <source>
        <dbReference type="PROSITE" id="PS50110"/>
    </source>
</evidence>
<keyword evidence="5" id="KW-1185">Reference proteome</keyword>
<dbReference type="SUPFAM" id="SSF52172">
    <property type="entry name" value="CheY-like"/>
    <property type="match status" value="1"/>
</dbReference>